<dbReference type="CDD" id="cd00920">
    <property type="entry name" value="Cupredoxin"/>
    <property type="match status" value="1"/>
</dbReference>
<dbReference type="InterPro" id="IPR008972">
    <property type="entry name" value="Cupredoxin"/>
</dbReference>
<protein>
    <submittedName>
        <fullName evidence="1">Cupredoxin domain-containing protein</fullName>
    </submittedName>
</protein>
<dbReference type="EMBL" id="JAPCID010000007">
    <property type="protein sequence ID" value="MDA0137025.1"/>
    <property type="molecule type" value="Genomic_DNA"/>
</dbReference>
<reference evidence="1" key="1">
    <citation type="submission" date="2022-10" db="EMBL/GenBank/DDBJ databases">
        <title>The WGS of Solirubrobacter sp. CPCC 204708.</title>
        <authorList>
            <person name="Jiang Z."/>
        </authorList>
    </citation>
    <scope>NUCLEOTIDE SEQUENCE</scope>
    <source>
        <strain evidence="1">CPCC 204708</strain>
    </source>
</reference>
<sequence length="115" mass="12427">MLVAIALTLAGCGDGGEPVRERGTSFTVAVDDYLVRPQQLRVPKGKRLTMTVINRGRLGHSLRIRGASRNILAFDFTRPGASETRTFKPGPGTYTIYCVLANHEELGLNGSLKVG</sequence>
<keyword evidence="2" id="KW-1185">Reference proteome</keyword>
<dbReference type="Proteomes" id="UP001147700">
    <property type="component" value="Unassembled WGS sequence"/>
</dbReference>
<name>A0ABT4RER1_9ACTN</name>
<organism evidence="1 2">
    <name type="scientific">Solirubrobacter deserti</name>
    <dbReference type="NCBI Taxonomy" id="2282478"/>
    <lineage>
        <taxon>Bacteria</taxon>
        <taxon>Bacillati</taxon>
        <taxon>Actinomycetota</taxon>
        <taxon>Thermoleophilia</taxon>
        <taxon>Solirubrobacterales</taxon>
        <taxon>Solirubrobacteraceae</taxon>
        <taxon>Solirubrobacter</taxon>
    </lineage>
</organism>
<proteinExistence type="predicted"/>
<accession>A0ABT4RER1</accession>
<gene>
    <name evidence="1" type="ORF">OJ962_05905</name>
</gene>
<evidence type="ECO:0000313" key="2">
    <source>
        <dbReference type="Proteomes" id="UP001147700"/>
    </source>
</evidence>
<dbReference type="SUPFAM" id="SSF49503">
    <property type="entry name" value="Cupredoxins"/>
    <property type="match status" value="1"/>
</dbReference>
<dbReference type="RefSeq" id="WP_202956186.1">
    <property type="nucleotide sequence ID" value="NZ_JAPCID010000007.1"/>
</dbReference>
<dbReference type="Gene3D" id="2.60.40.420">
    <property type="entry name" value="Cupredoxins - blue copper proteins"/>
    <property type="match status" value="1"/>
</dbReference>
<evidence type="ECO:0000313" key="1">
    <source>
        <dbReference type="EMBL" id="MDA0137025.1"/>
    </source>
</evidence>
<comment type="caution">
    <text evidence="1">The sequence shown here is derived from an EMBL/GenBank/DDBJ whole genome shotgun (WGS) entry which is preliminary data.</text>
</comment>